<gene>
    <name evidence="1" type="ORF">DARMORV10_C04P26620.1</name>
</gene>
<sequence length="64" mass="7600">MVVWIVLKIVHVCFKGKTFMVWLKDKFDWDPSDLFLSVPDLYVPWCSSPLVFLLKDLTCMYSVR</sequence>
<evidence type="ECO:0000313" key="1">
    <source>
        <dbReference type="EMBL" id="CAF1836971.1"/>
    </source>
</evidence>
<name>A0A816JLX5_BRANA</name>
<accession>A0A816JLX5</accession>
<reference evidence="1" key="1">
    <citation type="submission" date="2021-01" db="EMBL/GenBank/DDBJ databases">
        <authorList>
            <consortium name="Genoscope - CEA"/>
            <person name="William W."/>
        </authorList>
    </citation>
    <scope>NUCLEOTIDE SEQUENCE</scope>
</reference>
<dbReference type="EMBL" id="HG994368">
    <property type="protein sequence ID" value="CAF1836971.1"/>
    <property type="molecule type" value="Genomic_DNA"/>
</dbReference>
<organism evidence="1">
    <name type="scientific">Brassica napus</name>
    <name type="common">Rape</name>
    <dbReference type="NCBI Taxonomy" id="3708"/>
    <lineage>
        <taxon>Eukaryota</taxon>
        <taxon>Viridiplantae</taxon>
        <taxon>Streptophyta</taxon>
        <taxon>Embryophyta</taxon>
        <taxon>Tracheophyta</taxon>
        <taxon>Spermatophyta</taxon>
        <taxon>Magnoliopsida</taxon>
        <taxon>eudicotyledons</taxon>
        <taxon>Gunneridae</taxon>
        <taxon>Pentapetalae</taxon>
        <taxon>rosids</taxon>
        <taxon>malvids</taxon>
        <taxon>Brassicales</taxon>
        <taxon>Brassicaceae</taxon>
        <taxon>Brassiceae</taxon>
        <taxon>Brassica</taxon>
    </lineage>
</organism>
<dbReference type="Proteomes" id="UP001295469">
    <property type="component" value="Chromosome C04"/>
</dbReference>
<proteinExistence type="predicted"/>
<protein>
    <submittedName>
        <fullName evidence="1">(rape) hypothetical protein</fullName>
    </submittedName>
</protein>
<dbReference type="AlphaFoldDB" id="A0A816JLX5"/>